<dbReference type="EMBL" id="SNRY01003460">
    <property type="protein sequence ID" value="KAA6320894.1"/>
    <property type="molecule type" value="Genomic_DNA"/>
</dbReference>
<comment type="caution">
    <text evidence="1">The sequence shown here is derived from an EMBL/GenBank/DDBJ whole genome shotgun (WGS) entry which is preliminary data.</text>
</comment>
<dbReference type="PROSITE" id="PS00018">
    <property type="entry name" value="EF_HAND_1"/>
    <property type="match status" value="1"/>
</dbReference>
<evidence type="ECO:0000313" key="1">
    <source>
        <dbReference type="EMBL" id="KAA6320894.1"/>
    </source>
</evidence>
<dbReference type="AlphaFoldDB" id="A0A5J4QJ24"/>
<organism evidence="1">
    <name type="scientific">termite gut metagenome</name>
    <dbReference type="NCBI Taxonomy" id="433724"/>
    <lineage>
        <taxon>unclassified sequences</taxon>
        <taxon>metagenomes</taxon>
        <taxon>organismal metagenomes</taxon>
    </lineage>
</organism>
<dbReference type="InterPro" id="IPR018247">
    <property type="entry name" value="EF_Hand_1_Ca_BS"/>
</dbReference>
<reference evidence="1" key="1">
    <citation type="submission" date="2019-03" db="EMBL/GenBank/DDBJ databases">
        <title>Single cell metagenomics reveals metabolic interactions within the superorganism composed of flagellate Streblomastix strix and complex community of Bacteroidetes bacteria on its surface.</title>
        <authorList>
            <person name="Treitli S.C."/>
            <person name="Kolisko M."/>
            <person name="Husnik F."/>
            <person name="Keeling P."/>
            <person name="Hampl V."/>
        </authorList>
    </citation>
    <scope>NUCLEOTIDE SEQUENCE</scope>
    <source>
        <strain evidence="1">STM</strain>
    </source>
</reference>
<proteinExistence type="predicted"/>
<protein>
    <submittedName>
        <fullName evidence="1">Uncharacterized protein</fullName>
    </submittedName>
</protein>
<name>A0A5J4QJ24_9ZZZZ</name>
<accession>A0A5J4QJ24</accession>
<gene>
    <name evidence="1" type="ORF">EZS27_029389</name>
</gene>
<sequence length="126" mass="14079">MGLLKENLFLINSKGEEIEVDDLFNSFDDDSDRVLANDEIGVILYTADLDLFSLDVTSNGRLIPKKVNQISRSRFGASMVRLQIGGKIASYSADTIFHVQQDDYVIKVRADKIKTGMILSTGEKVY</sequence>